<evidence type="ECO:0000256" key="7">
    <source>
        <dbReference type="SAM" id="MobiDB-lite"/>
    </source>
</evidence>
<evidence type="ECO:0000256" key="3">
    <source>
        <dbReference type="ARBA" id="ARBA00022723"/>
    </source>
</evidence>
<dbReference type="PANTHER" id="PTHR43756:SF5">
    <property type="entry name" value="CHOLINE MONOOXYGENASE, CHLOROPLASTIC"/>
    <property type="match status" value="1"/>
</dbReference>
<evidence type="ECO:0000256" key="1">
    <source>
        <dbReference type="ARBA" id="ARBA00001962"/>
    </source>
</evidence>
<sequence length="413" mass="46481">MDETDGDAGWSLPAWTYSDPEFFAVELRRIFRPSWQIVCHASDIPAAGDYHLLDAIGESVIVIRGDDGAVRAFTNVCRHRGARILDGPSGCARRLVCPYHAWTYGSDGRLTGVPMKASYGDVDWDAHGLTPVEVEDFLGFLFVRLEDDGGPSVDEMMAPYRQEIAPYRFPELRALGRVTLRPREVNWKNIGDNYSDGLHIAVAHPGLKRLMGDGYGVEASAHLDRMWGPILDRPSAHPSERAYQHFLPEVPHLPPERQRLWTYFKLWPNIAFDIYPDQVDFMQWLPVSPTQTLIREISYAIPDERREMKAARYLNWRINRQVNAEDTALVARVQAGMASDSFMVGPLSEQEVALRHFCGRMRKVIPEARLHRAPGMGWSFRPDNVGHSREGGNPSPALSQDAGLRDGSPPARG</sequence>
<evidence type="ECO:0000259" key="8">
    <source>
        <dbReference type="PROSITE" id="PS51296"/>
    </source>
</evidence>
<comment type="caution">
    <text evidence="9">The sequence shown here is derived from an EMBL/GenBank/DDBJ whole genome shotgun (WGS) entry which is preliminary data.</text>
</comment>
<feature type="region of interest" description="Disordered" evidence="7">
    <location>
        <begin position="381"/>
        <end position="413"/>
    </location>
</feature>
<dbReference type="InterPro" id="IPR015879">
    <property type="entry name" value="Ring_hydroxy_dOase_asu_C_dom"/>
</dbReference>
<keyword evidence="5" id="KW-0408">Iron</keyword>
<dbReference type="AlphaFoldDB" id="T0J1B3"/>
<dbReference type="InterPro" id="IPR017941">
    <property type="entry name" value="Rieske_2Fe-2S"/>
</dbReference>
<dbReference type="PRINTS" id="PR00090">
    <property type="entry name" value="RNGDIOXGNASE"/>
</dbReference>
<dbReference type="CDD" id="cd03469">
    <property type="entry name" value="Rieske_RO_Alpha_N"/>
    <property type="match status" value="1"/>
</dbReference>
<protein>
    <submittedName>
        <fullName evidence="9">2Fe-2S ferredoxin</fullName>
    </submittedName>
</protein>
<dbReference type="eggNOG" id="COG4638">
    <property type="taxonomic scope" value="Bacteria"/>
</dbReference>
<keyword evidence="4" id="KW-0560">Oxidoreductase</keyword>
<evidence type="ECO:0000256" key="2">
    <source>
        <dbReference type="ARBA" id="ARBA00022714"/>
    </source>
</evidence>
<dbReference type="SUPFAM" id="SSF50022">
    <property type="entry name" value="ISP domain"/>
    <property type="match status" value="1"/>
</dbReference>
<dbReference type="CDD" id="cd00680">
    <property type="entry name" value="RHO_alpha_C"/>
    <property type="match status" value="1"/>
</dbReference>
<dbReference type="SUPFAM" id="SSF55961">
    <property type="entry name" value="Bet v1-like"/>
    <property type="match status" value="1"/>
</dbReference>
<keyword evidence="10" id="KW-1185">Reference proteome</keyword>
<feature type="domain" description="Rieske" evidence="8">
    <location>
        <begin position="36"/>
        <end position="143"/>
    </location>
</feature>
<evidence type="ECO:0000313" key="10">
    <source>
        <dbReference type="Proteomes" id="UP000015523"/>
    </source>
</evidence>
<evidence type="ECO:0000256" key="4">
    <source>
        <dbReference type="ARBA" id="ARBA00023002"/>
    </source>
</evidence>
<evidence type="ECO:0000313" key="9">
    <source>
        <dbReference type="EMBL" id="EQB30597.1"/>
    </source>
</evidence>
<proteinExistence type="predicted"/>
<dbReference type="Pfam" id="PF00848">
    <property type="entry name" value="Ring_hydroxyl_A"/>
    <property type="match status" value="1"/>
</dbReference>
<dbReference type="GO" id="GO:0016491">
    <property type="term" value="F:oxidoreductase activity"/>
    <property type="evidence" value="ECO:0007669"/>
    <property type="project" value="UniProtKB-KW"/>
</dbReference>
<dbReference type="GO" id="GO:0005506">
    <property type="term" value="F:iron ion binding"/>
    <property type="evidence" value="ECO:0007669"/>
    <property type="project" value="InterPro"/>
</dbReference>
<dbReference type="InterPro" id="IPR036922">
    <property type="entry name" value="Rieske_2Fe-2S_sf"/>
</dbReference>
<dbReference type="PANTHER" id="PTHR43756">
    <property type="entry name" value="CHOLINE MONOOXYGENASE, CHLOROPLASTIC"/>
    <property type="match status" value="1"/>
</dbReference>
<evidence type="ECO:0000256" key="5">
    <source>
        <dbReference type="ARBA" id="ARBA00023004"/>
    </source>
</evidence>
<dbReference type="Pfam" id="PF00355">
    <property type="entry name" value="Rieske"/>
    <property type="match status" value="1"/>
</dbReference>
<dbReference type="GO" id="GO:0051537">
    <property type="term" value="F:2 iron, 2 sulfur cluster binding"/>
    <property type="evidence" value="ECO:0007669"/>
    <property type="project" value="UniProtKB-KW"/>
</dbReference>
<dbReference type="Proteomes" id="UP000015523">
    <property type="component" value="Unassembled WGS sequence"/>
</dbReference>
<reference evidence="9 10" key="1">
    <citation type="journal article" date="2013" name="Genome Announc.">
        <title>Draft Genome Sequence of Sphingobium ummariense Strain RL-3, a Hexachlorocyclohexane-Degrading Bacterium.</title>
        <authorList>
            <person name="Kohli P."/>
            <person name="Dua A."/>
            <person name="Sangwan N."/>
            <person name="Oldach P."/>
            <person name="Khurana J.P."/>
            <person name="Lal R."/>
        </authorList>
    </citation>
    <scope>NUCLEOTIDE SEQUENCE [LARGE SCALE GENOMIC DNA]</scope>
    <source>
        <strain evidence="9 10">RL-3</strain>
    </source>
</reference>
<dbReference type="RefSeq" id="WP_021319560.1">
    <property type="nucleotide sequence ID" value="NZ_AUWY01000120.1"/>
</dbReference>
<organism evidence="9 10">
    <name type="scientific">Sphingobium ummariense RL-3</name>
    <dbReference type="NCBI Taxonomy" id="1346791"/>
    <lineage>
        <taxon>Bacteria</taxon>
        <taxon>Pseudomonadati</taxon>
        <taxon>Pseudomonadota</taxon>
        <taxon>Alphaproteobacteria</taxon>
        <taxon>Sphingomonadales</taxon>
        <taxon>Sphingomonadaceae</taxon>
        <taxon>Sphingobium</taxon>
    </lineage>
</organism>
<comment type="cofactor">
    <cofactor evidence="1">
        <name>Fe cation</name>
        <dbReference type="ChEBI" id="CHEBI:24875"/>
    </cofactor>
</comment>
<accession>T0J1B3</accession>
<dbReference type="Gene3D" id="2.102.10.10">
    <property type="entry name" value="Rieske [2Fe-2S] iron-sulphur domain"/>
    <property type="match status" value="1"/>
</dbReference>
<dbReference type="EMBL" id="AUWY01000120">
    <property type="protein sequence ID" value="EQB30597.1"/>
    <property type="molecule type" value="Genomic_DNA"/>
</dbReference>
<keyword evidence="2" id="KW-0001">2Fe-2S</keyword>
<dbReference type="Gene3D" id="3.90.380.10">
    <property type="entry name" value="Naphthalene 1,2-dioxygenase Alpha Subunit, Chain A, domain 1"/>
    <property type="match status" value="2"/>
</dbReference>
<dbReference type="PROSITE" id="PS51296">
    <property type="entry name" value="RIESKE"/>
    <property type="match status" value="1"/>
</dbReference>
<dbReference type="InterPro" id="IPR001663">
    <property type="entry name" value="Rng_hydr_dOase-A"/>
</dbReference>
<dbReference type="STRING" id="1346791.M529_19820"/>
<dbReference type="PATRIC" id="fig|1346791.3.peg.3830"/>
<gene>
    <name evidence="9" type="ORF">M529_19820</name>
</gene>
<evidence type="ECO:0000256" key="6">
    <source>
        <dbReference type="ARBA" id="ARBA00023014"/>
    </source>
</evidence>
<keyword evidence="6" id="KW-0411">Iron-sulfur</keyword>
<keyword evidence="3" id="KW-0479">Metal-binding</keyword>
<name>T0J1B3_9SPHN</name>